<sequence>MGELGLELRPVRVQGGGSGCFRLWLPPPLRVAVRDGVCGCRRRCGSRPRSRHG</sequence>
<reference evidence="1" key="1">
    <citation type="submission" date="2014-09" db="EMBL/GenBank/DDBJ databases">
        <authorList>
            <person name="Magalhaes I.L.F."/>
            <person name="Oliveira U."/>
            <person name="Santos F.R."/>
            <person name="Vidigal T.H.D.A."/>
            <person name="Brescovit A.D."/>
            <person name="Santos A.J."/>
        </authorList>
    </citation>
    <scope>NUCLEOTIDE SEQUENCE</scope>
    <source>
        <tissue evidence="1">Shoot tissue taken approximately 20 cm above the soil surface</tissue>
    </source>
</reference>
<name>A0A0A9ECL7_ARUDO</name>
<dbReference type="AlphaFoldDB" id="A0A0A9ECL7"/>
<accession>A0A0A9ECL7</accession>
<evidence type="ECO:0000313" key="1">
    <source>
        <dbReference type="EMBL" id="JAD93787.1"/>
    </source>
</evidence>
<proteinExistence type="predicted"/>
<dbReference type="EMBL" id="GBRH01204108">
    <property type="protein sequence ID" value="JAD93787.1"/>
    <property type="molecule type" value="Transcribed_RNA"/>
</dbReference>
<protein>
    <submittedName>
        <fullName evidence="1">Uncharacterized protein</fullName>
    </submittedName>
</protein>
<organism evidence="1">
    <name type="scientific">Arundo donax</name>
    <name type="common">Giant reed</name>
    <name type="synonym">Donax arundinaceus</name>
    <dbReference type="NCBI Taxonomy" id="35708"/>
    <lineage>
        <taxon>Eukaryota</taxon>
        <taxon>Viridiplantae</taxon>
        <taxon>Streptophyta</taxon>
        <taxon>Embryophyta</taxon>
        <taxon>Tracheophyta</taxon>
        <taxon>Spermatophyta</taxon>
        <taxon>Magnoliopsida</taxon>
        <taxon>Liliopsida</taxon>
        <taxon>Poales</taxon>
        <taxon>Poaceae</taxon>
        <taxon>PACMAD clade</taxon>
        <taxon>Arundinoideae</taxon>
        <taxon>Arundineae</taxon>
        <taxon>Arundo</taxon>
    </lineage>
</organism>
<reference evidence="1" key="2">
    <citation type="journal article" date="2015" name="Data Brief">
        <title>Shoot transcriptome of the giant reed, Arundo donax.</title>
        <authorList>
            <person name="Barrero R.A."/>
            <person name="Guerrero F.D."/>
            <person name="Moolhuijzen P."/>
            <person name="Goolsby J.A."/>
            <person name="Tidwell J."/>
            <person name="Bellgard S.E."/>
            <person name="Bellgard M.I."/>
        </authorList>
    </citation>
    <scope>NUCLEOTIDE SEQUENCE</scope>
    <source>
        <tissue evidence="1">Shoot tissue taken approximately 20 cm above the soil surface</tissue>
    </source>
</reference>